<protein>
    <submittedName>
        <fullName evidence="1">Uncharacterized protein</fullName>
    </submittedName>
</protein>
<dbReference type="STRING" id="85701.BM1374166_00963"/>
<evidence type="ECO:0000313" key="2">
    <source>
        <dbReference type="Proteomes" id="UP000229839"/>
    </source>
</evidence>
<organism evidence="1 2">
    <name type="scientific">Bartonella tribocorum</name>
    <dbReference type="NCBI Taxonomy" id="85701"/>
    <lineage>
        <taxon>Bacteria</taxon>
        <taxon>Pseudomonadati</taxon>
        <taxon>Pseudomonadota</taxon>
        <taxon>Alphaproteobacteria</taxon>
        <taxon>Hyphomicrobiales</taxon>
        <taxon>Bartonellaceae</taxon>
        <taxon>Bartonella</taxon>
    </lineage>
</organism>
<dbReference type="EMBL" id="NJGE01000027">
    <property type="protein sequence ID" value="PIT68069.1"/>
    <property type="molecule type" value="Genomic_DNA"/>
</dbReference>
<sequence>MMCSFKNARGITCAVPRVWHGRYGSQPIKKTLANFTFATRAYSQAFEVFMRQAPHNAYFNDLLYFLR</sequence>
<comment type="caution">
    <text evidence="1">The sequence shown here is derived from an EMBL/GenBank/DDBJ whole genome shotgun (WGS) entry which is preliminary data.</text>
</comment>
<dbReference type="RefSeq" id="WP_180299417.1">
    <property type="nucleotide sequence ID" value="NZ_CADDYI010000014.1"/>
</dbReference>
<proteinExistence type="predicted"/>
<gene>
    <name evidence="1" type="ORF">CER18_08510</name>
</gene>
<reference evidence="1 2" key="1">
    <citation type="submission" date="2017-06" db="EMBL/GenBank/DDBJ databases">
        <title>Draft genome of Bartonella tribocorum strain L103, isolated from a rodent in Laos.</title>
        <authorList>
            <person name="Hadjadj L."/>
            <person name="Jiyipong T."/>
            <person name="Morand S."/>
            <person name="Diene S.M."/>
            <person name="Rolain J.-M."/>
        </authorList>
    </citation>
    <scope>NUCLEOTIDE SEQUENCE [LARGE SCALE GENOMIC DNA]</scope>
    <source>
        <strain evidence="1 2">L103</strain>
    </source>
</reference>
<dbReference type="AlphaFoldDB" id="A0A2N9Y8N6"/>
<name>A0A2N9Y8N6_9HYPH</name>
<evidence type="ECO:0000313" key="1">
    <source>
        <dbReference type="EMBL" id="PIT68069.1"/>
    </source>
</evidence>
<accession>A0A2N9Y8N6</accession>
<dbReference type="Proteomes" id="UP000229839">
    <property type="component" value="Unassembled WGS sequence"/>
</dbReference>